<feature type="compositionally biased region" description="Basic and acidic residues" evidence="1">
    <location>
        <begin position="66"/>
        <end position="85"/>
    </location>
</feature>
<proteinExistence type="predicted"/>
<reference evidence="3 4" key="1">
    <citation type="submission" date="2016-07" db="EMBL/GenBank/DDBJ databases">
        <title>Caryophanon latum genome sequencing.</title>
        <authorList>
            <person name="Verma A."/>
            <person name="Pal Y."/>
            <person name="Krishnamurthi S."/>
        </authorList>
    </citation>
    <scope>NUCLEOTIDE SEQUENCE [LARGE SCALE GENOMIC DNA]</scope>
    <source>
        <strain evidence="3 4">DSM 14151</strain>
    </source>
</reference>
<sequence length="98" mass="11638">MFRRIRWKLIVPIMVVVFFGAMFVVNQFYPTFPEEDRLTMYIWAAMISGVMTLIMFPTKEQEEIIEKGHQAEKEKLDAKRGKKTDDAEEPTTKFPYKQ</sequence>
<evidence type="ECO:0000256" key="2">
    <source>
        <dbReference type="SAM" id="Phobius"/>
    </source>
</evidence>
<dbReference type="EMBL" id="MATO01000022">
    <property type="protein sequence ID" value="OCS91873.1"/>
    <property type="molecule type" value="Genomic_DNA"/>
</dbReference>
<gene>
    <name evidence="3" type="ORF">A6K76_07795</name>
</gene>
<feature type="transmembrane region" description="Helical" evidence="2">
    <location>
        <begin position="41"/>
        <end position="58"/>
    </location>
</feature>
<dbReference type="RefSeq" id="WP_066462863.1">
    <property type="nucleotide sequence ID" value="NZ_MATO01000022.1"/>
</dbReference>
<accession>A0A1C0YXG6</accession>
<evidence type="ECO:0000256" key="1">
    <source>
        <dbReference type="SAM" id="MobiDB-lite"/>
    </source>
</evidence>
<comment type="caution">
    <text evidence="3">The sequence shown here is derived from an EMBL/GenBank/DDBJ whole genome shotgun (WGS) entry which is preliminary data.</text>
</comment>
<dbReference type="OrthoDB" id="2454149at2"/>
<evidence type="ECO:0000313" key="3">
    <source>
        <dbReference type="EMBL" id="OCS91873.1"/>
    </source>
</evidence>
<evidence type="ECO:0000313" key="4">
    <source>
        <dbReference type="Proteomes" id="UP000093482"/>
    </source>
</evidence>
<keyword evidence="2" id="KW-0472">Membrane</keyword>
<feature type="region of interest" description="Disordered" evidence="1">
    <location>
        <begin position="66"/>
        <end position="98"/>
    </location>
</feature>
<name>A0A1C0YXG6_9BACL</name>
<keyword evidence="2" id="KW-1133">Transmembrane helix</keyword>
<dbReference type="AlphaFoldDB" id="A0A1C0YXG6"/>
<protein>
    <submittedName>
        <fullName evidence="3">Uncharacterized protein</fullName>
    </submittedName>
</protein>
<keyword evidence="4" id="KW-1185">Reference proteome</keyword>
<feature type="transmembrane region" description="Helical" evidence="2">
    <location>
        <begin position="9"/>
        <end position="29"/>
    </location>
</feature>
<organism evidence="3 4">
    <name type="scientific">Caryophanon latum</name>
    <dbReference type="NCBI Taxonomy" id="33977"/>
    <lineage>
        <taxon>Bacteria</taxon>
        <taxon>Bacillati</taxon>
        <taxon>Bacillota</taxon>
        <taxon>Bacilli</taxon>
        <taxon>Bacillales</taxon>
        <taxon>Caryophanaceae</taxon>
        <taxon>Caryophanon</taxon>
    </lineage>
</organism>
<dbReference type="Proteomes" id="UP000093482">
    <property type="component" value="Unassembled WGS sequence"/>
</dbReference>
<keyword evidence="2" id="KW-0812">Transmembrane</keyword>